<dbReference type="Proteomes" id="UP000428260">
    <property type="component" value="Chromosome"/>
</dbReference>
<dbReference type="Gene3D" id="2.60.120.1130">
    <property type="match status" value="1"/>
</dbReference>
<dbReference type="Pfam" id="PF12969">
    <property type="entry name" value="DUF3857"/>
    <property type="match status" value="1"/>
</dbReference>
<proteinExistence type="predicted"/>
<protein>
    <submittedName>
        <fullName evidence="3">DUF3857 domain-containing protein</fullName>
    </submittedName>
</protein>
<evidence type="ECO:0000313" key="4">
    <source>
        <dbReference type="Proteomes" id="UP000428260"/>
    </source>
</evidence>
<name>A0A6I6JUR5_9BACT</name>
<feature type="domain" description="DUF3857" evidence="2">
    <location>
        <begin position="53"/>
        <end position="211"/>
    </location>
</feature>
<accession>A0A6I6JUR5</accession>
<evidence type="ECO:0000259" key="1">
    <source>
        <dbReference type="Pfam" id="PF01841"/>
    </source>
</evidence>
<dbReference type="Gene3D" id="2.60.40.3140">
    <property type="match status" value="1"/>
</dbReference>
<organism evidence="3 4">
    <name type="scientific">Maribellus comscasis</name>
    <dbReference type="NCBI Taxonomy" id="2681766"/>
    <lineage>
        <taxon>Bacteria</taxon>
        <taxon>Pseudomonadati</taxon>
        <taxon>Bacteroidota</taxon>
        <taxon>Bacteroidia</taxon>
        <taxon>Marinilabiliales</taxon>
        <taxon>Prolixibacteraceae</taxon>
        <taxon>Maribellus</taxon>
    </lineage>
</organism>
<dbReference type="SUPFAM" id="SSF54001">
    <property type="entry name" value="Cysteine proteinases"/>
    <property type="match status" value="1"/>
</dbReference>
<dbReference type="AlphaFoldDB" id="A0A6I6JUR5"/>
<dbReference type="InterPro" id="IPR038765">
    <property type="entry name" value="Papain-like_cys_pep_sf"/>
</dbReference>
<sequence>MKVIPFLLLFLSFIVGKANEVSFGASLISDSLMENANAVIRYDSISYHLISPGKAVLKRHKVITILNEHAEGLTEMYVLYDRNSKVTSFSGEVLDAHGERIRKIKKNDITDNSLVGSYTLFQDDRYLSFDGLHHSYPYTIVSDYEIAYDGIVSINRWMPIPTYKVSVEKSVFTIISEDHQKINFKPVNLPQEPESEEKENSTVYHWRVINKKALEREPYSPSVTEIFPVLWSTPEKFEFENTSGEFKSWDSFGQWKWNLIEGRQEVSEKTKNEVLELIRNATNDKAKARLIYEYFQNKTRYISIQLGIGGWQPFPALVVDEVGYGDCKALSNYMIALLNIAGIHSIYSVIGNGDSKIKFPDFPSMGQANHVIVCVPFESDTTWLECTSQEYPFGYIGTGNNDRYVLLVTEQGGKLVKTPSLDKDVNLQIRKAEVKLDSEGNAKAMVSTEFSGLQYGNRNFILSESKEEQQKWYLKNMDFNSPKLNSFRVQEKNHNSPVVEEELDLFLPSYSTVSGTRMFLKPNLLNSFSRPPKRVRDRKFPFEREFAYTDIDSVIYTIPDDFVLESSMNDTSLDTEFGAYSISVKIDESSLVYVRKVIMNKGHWPAEKYENFRSFLNQMYKLDQGKVVFVKK</sequence>
<dbReference type="EMBL" id="CP046401">
    <property type="protein sequence ID" value="QGY44808.1"/>
    <property type="molecule type" value="Genomic_DNA"/>
</dbReference>
<evidence type="ECO:0000313" key="3">
    <source>
        <dbReference type="EMBL" id="QGY44808.1"/>
    </source>
</evidence>
<dbReference type="RefSeq" id="WP_158867466.1">
    <property type="nucleotide sequence ID" value="NZ_CP046401.1"/>
</dbReference>
<feature type="domain" description="Transglutaminase-like" evidence="1">
    <location>
        <begin position="276"/>
        <end position="384"/>
    </location>
</feature>
<dbReference type="Gene3D" id="3.10.620.30">
    <property type="match status" value="1"/>
</dbReference>
<evidence type="ECO:0000259" key="2">
    <source>
        <dbReference type="Pfam" id="PF12969"/>
    </source>
</evidence>
<dbReference type="InterPro" id="IPR002931">
    <property type="entry name" value="Transglutaminase-like"/>
</dbReference>
<dbReference type="KEGG" id="mcos:GM418_14370"/>
<gene>
    <name evidence="3" type="ORF">GM418_14370</name>
</gene>
<keyword evidence="4" id="KW-1185">Reference proteome</keyword>
<dbReference type="Pfam" id="PF01841">
    <property type="entry name" value="Transglut_core"/>
    <property type="match status" value="1"/>
</dbReference>
<reference evidence="3 4" key="1">
    <citation type="submission" date="2019-11" db="EMBL/GenBank/DDBJ databases">
        <authorList>
            <person name="Zheng R.K."/>
            <person name="Sun C.M."/>
        </authorList>
    </citation>
    <scope>NUCLEOTIDE SEQUENCE [LARGE SCALE GENOMIC DNA]</scope>
    <source>
        <strain evidence="3 4">WC007</strain>
    </source>
</reference>
<dbReference type="InterPro" id="IPR024618">
    <property type="entry name" value="DUF3857"/>
</dbReference>